<evidence type="ECO:0000256" key="4">
    <source>
        <dbReference type="RuleBase" id="RU362118"/>
    </source>
</evidence>
<keyword evidence="6" id="KW-1185">Reference proteome</keyword>
<protein>
    <submittedName>
        <fullName evidence="5">Cystathionine gamma-synthase family protein</fullName>
    </submittedName>
</protein>
<dbReference type="KEGG" id="caul:KCG34_23085"/>
<dbReference type="InterPro" id="IPR015421">
    <property type="entry name" value="PyrdxlP-dep_Trfase_major"/>
</dbReference>
<evidence type="ECO:0000256" key="1">
    <source>
        <dbReference type="ARBA" id="ARBA00001933"/>
    </source>
</evidence>
<accession>A0A975FZ89</accession>
<gene>
    <name evidence="5" type="ORF">KCG34_23085</name>
</gene>
<dbReference type="PANTHER" id="PTHR11808">
    <property type="entry name" value="TRANS-SULFURATION ENZYME FAMILY MEMBER"/>
    <property type="match status" value="1"/>
</dbReference>
<evidence type="ECO:0000313" key="5">
    <source>
        <dbReference type="EMBL" id="QUD87891.1"/>
    </source>
</evidence>
<proteinExistence type="inferred from homology"/>
<dbReference type="Gene3D" id="3.40.640.10">
    <property type="entry name" value="Type I PLP-dependent aspartate aminotransferase-like (Major domain)"/>
    <property type="match status" value="1"/>
</dbReference>
<dbReference type="FunFam" id="3.40.640.10:FF:000046">
    <property type="entry name" value="Cystathionine gamma-lyase"/>
    <property type="match status" value="1"/>
</dbReference>
<dbReference type="GO" id="GO:0005737">
    <property type="term" value="C:cytoplasm"/>
    <property type="evidence" value="ECO:0007669"/>
    <property type="project" value="TreeGrafter"/>
</dbReference>
<evidence type="ECO:0000256" key="2">
    <source>
        <dbReference type="ARBA" id="ARBA00022898"/>
    </source>
</evidence>
<dbReference type="GO" id="GO:0016846">
    <property type="term" value="F:carbon-sulfur lyase activity"/>
    <property type="evidence" value="ECO:0007669"/>
    <property type="project" value="TreeGrafter"/>
</dbReference>
<evidence type="ECO:0000313" key="6">
    <source>
        <dbReference type="Proteomes" id="UP000676409"/>
    </source>
</evidence>
<dbReference type="Gene3D" id="3.90.1150.10">
    <property type="entry name" value="Aspartate Aminotransferase, domain 1"/>
    <property type="match status" value="1"/>
</dbReference>
<evidence type="ECO:0000256" key="3">
    <source>
        <dbReference type="PIRSR" id="PIRSR001434-2"/>
    </source>
</evidence>
<dbReference type="GO" id="GO:0030170">
    <property type="term" value="F:pyridoxal phosphate binding"/>
    <property type="evidence" value="ECO:0007669"/>
    <property type="project" value="InterPro"/>
</dbReference>
<reference evidence="5" key="1">
    <citation type="submission" date="2021-04" db="EMBL/GenBank/DDBJ databases">
        <title>The complete genome sequence of Caulobacter sp. S6.</title>
        <authorList>
            <person name="Tang Y."/>
            <person name="Ouyang W."/>
            <person name="Liu Q."/>
            <person name="Huang B."/>
            <person name="Guo Z."/>
            <person name="Lei P."/>
        </authorList>
    </citation>
    <scope>NUCLEOTIDE SEQUENCE</scope>
    <source>
        <strain evidence="5">S6</strain>
    </source>
</reference>
<comment type="cofactor">
    <cofactor evidence="1 4">
        <name>pyridoxal 5'-phosphate</name>
        <dbReference type="ChEBI" id="CHEBI:597326"/>
    </cofactor>
</comment>
<name>A0A975FZ89_9CAUL</name>
<dbReference type="PIRSF" id="PIRSF001434">
    <property type="entry name" value="CGS"/>
    <property type="match status" value="1"/>
</dbReference>
<dbReference type="Pfam" id="PF01053">
    <property type="entry name" value="Cys_Met_Meta_PP"/>
    <property type="match status" value="1"/>
</dbReference>
<comment type="similarity">
    <text evidence="4">Belongs to the trans-sulfuration enzymes family.</text>
</comment>
<organism evidence="5 6">
    <name type="scientific">Phenylobacterium montanum</name>
    <dbReference type="NCBI Taxonomy" id="2823693"/>
    <lineage>
        <taxon>Bacteria</taxon>
        <taxon>Pseudomonadati</taxon>
        <taxon>Pseudomonadota</taxon>
        <taxon>Alphaproteobacteria</taxon>
        <taxon>Caulobacterales</taxon>
        <taxon>Caulobacteraceae</taxon>
        <taxon>Phenylobacterium</taxon>
    </lineage>
</organism>
<dbReference type="EMBL" id="CP073078">
    <property type="protein sequence ID" value="QUD87891.1"/>
    <property type="molecule type" value="Genomic_DNA"/>
</dbReference>
<dbReference type="RefSeq" id="WP_211937942.1">
    <property type="nucleotide sequence ID" value="NZ_CP073078.1"/>
</dbReference>
<dbReference type="GO" id="GO:0019346">
    <property type="term" value="P:transsulfuration"/>
    <property type="evidence" value="ECO:0007669"/>
    <property type="project" value="InterPro"/>
</dbReference>
<feature type="modified residue" description="N6-(pyridoxal phosphate)lysine" evidence="3">
    <location>
        <position position="232"/>
    </location>
</feature>
<dbReference type="InterPro" id="IPR015422">
    <property type="entry name" value="PyrdxlP-dep_Trfase_small"/>
</dbReference>
<dbReference type="InterPro" id="IPR015424">
    <property type="entry name" value="PyrdxlP-dep_Trfase"/>
</dbReference>
<dbReference type="PANTHER" id="PTHR11808:SF86">
    <property type="entry name" value="METHIONINE GAMMA-LYASE"/>
    <property type="match status" value="1"/>
</dbReference>
<sequence>MSGESDRELHPDTLTIGWGYDPASALGAAKPPVYLTSTFVYKNAAHAKAVHRAYFDKAEAPEGSPYIYSRLNHPNLDMVEKRLAVLDHAEDAAVFSSGMAAISAIMLCFARPGQTILHTKPTYGGTDGMLYGFLPQMGVAPFGVEDGVSEVSLQTTANQALEKGPIALFMLESPANPTGAIVDIAAARRVADAVAARQGFAPIVSVDNTFLGPFVQSPLKLGADLCMTSLTKYCGGHSDLLAGGVSGPADKVGVLKAQRTFFGSHLDPFSSWLLLRSFETLGLRCERAASNALAVASFLRDHAKVASVNYLGFLPEGTPARAVFERQCRAAGSTFSFRIKGGEAEAFRMLDRLKVLRLAVSLGGSETLICHPATTTHYNVPAERRLEVGVTDATLRVSVGLEHPDDLVADLDQALAAV</sequence>
<dbReference type="SUPFAM" id="SSF53383">
    <property type="entry name" value="PLP-dependent transferases"/>
    <property type="match status" value="1"/>
</dbReference>
<dbReference type="InterPro" id="IPR000277">
    <property type="entry name" value="Cys/Met-Metab_PyrdxlP-dep_enz"/>
</dbReference>
<keyword evidence="2 3" id="KW-0663">Pyridoxal phosphate</keyword>
<dbReference type="AlphaFoldDB" id="A0A975FZ89"/>
<dbReference type="NCBIfam" id="NF005455">
    <property type="entry name" value="PRK07049.1"/>
    <property type="match status" value="1"/>
</dbReference>
<dbReference type="Proteomes" id="UP000676409">
    <property type="component" value="Chromosome"/>
</dbReference>